<feature type="transmembrane region" description="Helical" evidence="1">
    <location>
        <begin position="139"/>
        <end position="161"/>
    </location>
</feature>
<evidence type="ECO:0000256" key="1">
    <source>
        <dbReference type="SAM" id="Phobius"/>
    </source>
</evidence>
<dbReference type="EMBL" id="PYLP01000004">
    <property type="protein sequence ID" value="PST40994.1"/>
    <property type="molecule type" value="Genomic_DNA"/>
</dbReference>
<dbReference type="AlphaFoldDB" id="A0A2T3G0A3"/>
<feature type="transmembrane region" description="Helical" evidence="1">
    <location>
        <begin position="173"/>
        <end position="193"/>
    </location>
</feature>
<feature type="domain" description="CAAX prenyl protease 2/Lysostaphin resistance protein A-like" evidence="2">
    <location>
        <begin position="139"/>
        <end position="235"/>
    </location>
</feature>
<reference evidence="3" key="3">
    <citation type="submission" date="2021-10" db="EMBL/GenBank/DDBJ databases">
        <title>Collection of gut derived symbiotic bacterial strains cultured from healthy donors.</title>
        <authorList>
            <person name="Lin H."/>
            <person name="Littmann E."/>
            <person name="Kohout C."/>
            <person name="Pamer E.G."/>
        </authorList>
    </citation>
    <scope>NUCLEOTIDE SEQUENCE</scope>
    <source>
        <strain evidence="3">DFI.4.48</strain>
    </source>
</reference>
<organism evidence="4 5">
    <name type="scientific">Faecalibacillus faecis</name>
    <dbReference type="NCBI Taxonomy" id="1982628"/>
    <lineage>
        <taxon>Bacteria</taxon>
        <taxon>Bacillati</taxon>
        <taxon>Bacillota</taxon>
        <taxon>Erysipelotrichia</taxon>
        <taxon>Erysipelotrichales</taxon>
        <taxon>Coprobacillaceae</taxon>
        <taxon>Faecalibacillus</taxon>
    </lineage>
</organism>
<dbReference type="GO" id="GO:0080120">
    <property type="term" value="P:CAAX-box protein maturation"/>
    <property type="evidence" value="ECO:0007669"/>
    <property type="project" value="UniProtKB-ARBA"/>
</dbReference>
<evidence type="ECO:0000313" key="5">
    <source>
        <dbReference type="Proteomes" id="UP000241201"/>
    </source>
</evidence>
<keyword evidence="1" id="KW-0472">Membrane</keyword>
<accession>A0A2T3G0A3</accession>
<keyword evidence="4" id="KW-0378">Hydrolase</keyword>
<proteinExistence type="predicted"/>
<keyword evidence="1" id="KW-0812">Transmembrane</keyword>
<gene>
    <name evidence="4" type="ORF">C7U55_04955</name>
    <name evidence="3" type="ORF">LJD69_07080</name>
</gene>
<keyword evidence="4" id="KW-0482">Metalloprotease</keyword>
<keyword evidence="1" id="KW-1133">Transmembrane helix</keyword>
<dbReference type="InterPro" id="IPR003675">
    <property type="entry name" value="Rce1/LyrA-like_dom"/>
</dbReference>
<feature type="transmembrane region" description="Helical" evidence="1">
    <location>
        <begin position="20"/>
        <end position="41"/>
    </location>
</feature>
<evidence type="ECO:0000313" key="4">
    <source>
        <dbReference type="EMBL" id="PST40994.1"/>
    </source>
</evidence>
<evidence type="ECO:0000259" key="2">
    <source>
        <dbReference type="Pfam" id="PF02517"/>
    </source>
</evidence>
<dbReference type="RefSeq" id="WP_106987608.1">
    <property type="nucleotide sequence ID" value="NZ_JAJDKR010000012.1"/>
</dbReference>
<dbReference type="GO" id="GO:0006508">
    <property type="term" value="P:proteolysis"/>
    <property type="evidence" value="ECO:0007669"/>
    <property type="project" value="UniProtKB-KW"/>
</dbReference>
<feature type="transmembrane region" description="Helical" evidence="1">
    <location>
        <begin position="199"/>
        <end position="216"/>
    </location>
</feature>
<keyword evidence="5" id="KW-1185">Reference proteome</keyword>
<evidence type="ECO:0000313" key="3">
    <source>
        <dbReference type="EMBL" id="MCB8610355.1"/>
    </source>
</evidence>
<feature type="transmembrane region" description="Helical" evidence="1">
    <location>
        <begin position="93"/>
        <end position="119"/>
    </location>
</feature>
<dbReference type="GO" id="GO:0008237">
    <property type="term" value="F:metallopeptidase activity"/>
    <property type="evidence" value="ECO:0007669"/>
    <property type="project" value="UniProtKB-KW"/>
</dbReference>
<reference evidence="4" key="2">
    <citation type="journal article" date="2019" name="Int. J. Syst. Evol. Microbiol.">
        <title>Faecalibacillus intestinalis gen. nov., sp. nov. and Faecalibacillus faecis sp. nov., isolated from human faeces.</title>
        <authorList>
            <person name="Seo B."/>
            <person name="Jeon K."/>
            <person name="Baek I."/>
            <person name="Lee Y.M."/>
            <person name="Baek K."/>
            <person name="Ko G."/>
        </authorList>
    </citation>
    <scope>NUCLEOTIDE SEQUENCE</scope>
    <source>
        <strain evidence="4">SNUG30370</strain>
    </source>
</reference>
<feature type="transmembrane region" description="Helical" evidence="1">
    <location>
        <begin position="223"/>
        <end position="242"/>
    </location>
</feature>
<sequence>MTNRLAGRINGKQKAIGFILLFPMYLFIVPRFVNFVIYLLLKYTSITHDLITLGIYLNLVCSLISFAFAVVLLKDFLIENIKKFKEELSTNILYSATIGIGMIYVVSIISNTIINLILGGSSNDSANQLLFESYLNKDLIFMFIQSVILAPVLEELLFRGLIFRSLRSINRNLAFFASAFLFGFLHIYSALFAGDLTQLVYLLSYGGMGFVFTYTYEKRKTICVPMLIHMINNLVAVLVLVLA</sequence>
<dbReference type="PANTHER" id="PTHR36435:SF1">
    <property type="entry name" value="CAAX AMINO TERMINAL PROTEASE FAMILY PROTEIN"/>
    <property type="match status" value="1"/>
</dbReference>
<keyword evidence="4" id="KW-0645">Protease</keyword>
<feature type="transmembrane region" description="Helical" evidence="1">
    <location>
        <begin position="53"/>
        <end position="73"/>
    </location>
</feature>
<comment type="caution">
    <text evidence="4">The sequence shown here is derived from an EMBL/GenBank/DDBJ whole genome shotgun (WGS) entry which is preliminary data.</text>
</comment>
<dbReference type="GO" id="GO:0004175">
    <property type="term" value="F:endopeptidase activity"/>
    <property type="evidence" value="ECO:0007669"/>
    <property type="project" value="UniProtKB-ARBA"/>
</dbReference>
<dbReference type="Proteomes" id="UP000241201">
    <property type="component" value="Unassembled WGS sequence"/>
</dbReference>
<dbReference type="GeneID" id="77470445"/>
<dbReference type="PANTHER" id="PTHR36435">
    <property type="entry name" value="SLR1288 PROTEIN"/>
    <property type="match status" value="1"/>
</dbReference>
<reference evidence="5" key="1">
    <citation type="submission" date="2018-03" db="EMBL/GenBank/DDBJ databases">
        <title>Lachnoclostridium SNUG30370 gen.nov., sp.nov., isolated from human faeces.</title>
        <authorList>
            <person name="Seo B."/>
            <person name="Jeon K."/>
            <person name="Ko G."/>
        </authorList>
    </citation>
    <scope>NUCLEOTIDE SEQUENCE [LARGE SCALE GENOMIC DNA]</scope>
    <source>
        <strain evidence="5">SNUG30370</strain>
    </source>
</reference>
<dbReference type="EMBL" id="JAJDKZ010000016">
    <property type="protein sequence ID" value="MCB8610355.1"/>
    <property type="molecule type" value="Genomic_DNA"/>
</dbReference>
<name>A0A2T3G0A3_9FIRM</name>
<protein>
    <submittedName>
        <fullName evidence="4">CPBP family intramembrane metalloprotease</fullName>
    </submittedName>
</protein>
<dbReference type="InterPro" id="IPR052710">
    <property type="entry name" value="CAAX_protease"/>
</dbReference>
<dbReference type="Pfam" id="PF02517">
    <property type="entry name" value="Rce1-like"/>
    <property type="match status" value="1"/>
</dbReference>
<dbReference type="Proteomes" id="UP001198439">
    <property type="component" value="Unassembled WGS sequence"/>
</dbReference>